<sequence>MSDQTQQVTITADITIHGEEKQVACASVVTEGMGGILTEVLGAALEIILLNRKNPLLSIDFMAALCDVSDELWAITDGDAPDWGLYRQKLCHIAGIALVAIRAYDKEKDRPFFGGDDVRH</sequence>
<protein>
    <submittedName>
        <fullName evidence="1">Uncharacterized protein</fullName>
    </submittedName>
</protein>
<keyword evidence="2" id="KW-1185">Reference proteome</keyword>
<evidence type="ECO:0000313" key="2">
    <source>
        <dbReference type="Proteomes" id="UP000185678"/>
    </source>
</evidence>
<accession>A0A1N7LSJ7</accession>
<dbReference type="Proteomes" id="UP000185678">
    <property type="component" value="Unassembled WGS sequence"/>
</dbReference>
<proteinExistence type="predicted"/>
<dbReference type="EMBL" id="FTOA01000003">
    <property type="protein sequence ID" value="SIS76817.1"/>
    <property type="molecule type" value="Genomic_DNA"/>
</dbReference>
<evidence type="ECO:0000313" key="1">
    <source>
        <dbReference type="EMBL" id="SIS76817.1"/>
    </source>
</evidence>
<reference evidence="1 2" key="1">
    <citation type="submission" date="2017-01" db="EMBL/GenBank/DDBJ databases">
        <authorList>
            <person name="Mah S.A."/>
            <person name="Swanson W.J."/>
            <person name="Moy G.W."/>
            <person name="Vacquier V.D."/>
        </authorList>
    </citation>
    <scope>NUCLEOTIDE SEQUENCE [LARGE SCALE GENOMIC DNA]</scope>
    <source>
        <strain evidence="1 2">DSM 11589</strain>
    </source>
</reference>
<dbReference type="OrthoDB" id="3171102at2"/>
<dbReference type="RefSeq" id="WP_076400266.1">
    <property type="nucleotide sequence ID" value="NZ_FTOA01000003.1"/>
</dbReference>
<dbReference type="AlphaFoldDB" id="A0A1N7LSJ7"/>
<name>A0A1N7LSJ7_9PROT</name>
<gene>
    <name evidence="1" type="ORF">SAMN05421779_103531</name>
</gene>
<organism evidence="1 2">
    <name type="scientific">Insolitispirillum peregrinum</name>
    <dbReference type="NCBI Taxonomy" id="80876"/>
    <lineage>
        <taxon>Bacteria</taxon>
        <taxon>Pseudomonadati</taxon>
        <taxon>Pseudomonadota</taxon>
        <taxon>Alphaproteobacteria</taxon>
        <taxon>Rhodospirillales</taxon>
        <taxon>Novispirillaceae</taxon>
        <taxon>Insolitispirillum</taxon>
    </lineage>
</organism>
<dbReference type="STRING" id="80876.SAMN05421779_103531"/>